<keyword evidence="2" id="KW-1185">Reference proteome</keyword>
<accession>A0ACC2VWN7</accession>
<protein>
    <submittedName>
        <fullName evidence="1">Uncharacterized protein</fullName>
    </submittedName>
</protein>
<dbReference type="Proteomes" id="UP001227268">
    <property type="component" value="Unassembled WGS sequence"/>
</dbReference>
<proteinExistence type="predicted"/>
<name>A0ACC2VWN7_9TREE</name>
<comment type="caution">
    <text evidence="1">The sequence shown here is derived from an EMBL/GenBank/DDBJ whole genome shotgun (WGS) entry which is preliminary data.</text>
</comment>
<dbReference type="EMBL" id="JASBWT010000006">
    <property type="protein sequence ID" value="KAJ9103838.1"/>
    <property type="molecule type" value="Genomic_DNA"/>
</dbReference>
<sequence>MSISIGTRNLKFMQRGTQLPAASSTPPPQQSSNASSSEGGSRGTKHAPVVQKLPQQQEQKVETEEEEWVLPGRSSRASTRPSTFNKPQTSAGAPSSSRTRVVRQDSSYLSFISGTGAEGAQSASLSDDSGSDSDDGNARSTGEQPKNGRMTFGSLPTAERLDTSIVDQREEMKHLKAQETSSTRFKVFANHDESSGGKADKESKRKEDNSSSRARKGKERNDHPSASTTATPQKKPMTAKREGFLKPVLGEQRHQNPTAKTNTSTTNSLNQNPSPPSSSRRKKRKSGDRDSLDMQDSEVLVSGARAKRGKKTSKKVDGGKDRDNREVDMDDLAARVAGGGDDDVERYLQNVIHEMEE</sequence>
<evidence type="ECO:0000313" key="1">
    <source>
        <dbReference type="EMBL" id="KAJ9103838.1"/>
    </source>
</evidence>
<gene>
    <name evidence="1" type="ORF">QFC21_002300</name>
</gene>
<reference evidence="1" key="1">
    <citation type="submission" date="2023-04" db="EMBL/GenBank/DDBJ databases">
        <title>Draft Genome sequencing of Naganishia species isolated from polar environments using Oxford Nanopore Technology.</title>
        <authorList>
            <person name="Leo P."/>
            <person name="Venkateswaran K."/>
        </authorList>
    </citation>
    <scope>NUCLEOTIDE SEQUENCE</scope>
    <source>
        <strain evidence="1">MNA-CCFEE 5423</strain>
    </source>
</reference>
<evidence type="ECO:0000313" key="2">
    <source>
        <dbReference type="Proteomes" id="UP001227268"/>
    </source>
</evidence>
<organism evidence="1 2">
    <name type="scientific">Naganishia friedmannii</name>
    <dbReference type="NCBI Taxonomy" id="89922"/>
    <lineage>
        <taxon>Eukaryota</taxon>
        <taxon>Fungi</taxon>
        <taxon>Dikarya</taxon>
        <taxon>Basidiomycota</taxon>
        <taxon>Agaricomycotina</taxon>
        <taxon>Tremellomycetes</taxon>
        <taxon>Filobasidiales</taxon>
        <taxon>Filobasidiaceae</taxon>
        <taxon>Naganishia</taxon>
    </lineage>
</organism>